<sequence>MRTNTRYKEIYAAIKQDIEAGVYPINQKLPQGRLLAEKISGQRTNHYKSLTFACARRLCCQTTWLGALFKTFKIEPLLNFLR</sequence>
<name>A0AC59HS23_ENTFL</name>
<gene>
    <name evidence="1" type="ORF">EfsSVR2332_25760</name>
</gene>
<dbReference type="EMBL" id="AP026729">
    <property type="protein sequence ID" value="BDQ62498.1"/>
    <property type="molecule type" value="Genomic_DNA"/>
</dbReference>
<evidence type="ECO:0000313" key="2">
    <source>
        <dbReference type="Proteomes" id="UP001317613"/>
    </source>
</evidence>
<evidence type="ECO:0000313" key="1">
    <source>
        <dbReference type="EMBL" id="BDQ62498.1"/>
    </source>
</evidence>
<proteinExistence type="predicted"/>
<organism evidence="1 2">
    <name type="scientific">Enterococcus faecalis</name>
    <name type="common">Streptococcus faecalis</name>
    <dbReference type="NCBI Taxonomy" id="1351"/>
    <lineage>
        <taxon>Bacteria</taxon>
        <taxon>Bacillati</taxon>
        <taxon>Bacillota</taxon>
        <taxon>Bacilli</taxon>
        <taxon>Lactobacillales</taxon>
        <taxon>Enterococcaceae</taxon>
        <taxon>Enterococcus</taxon>
    </lineage>
</organism>
<protein>
    <submittedName>
        <fullName evidence="1">Uncharacterized protein</fullName>
    </submittedName>
</protein>
<dbReference type="Proteomes" id="UP001317613">
    <property type="component" value="Chromosome"/>
</dbReference>
<reference evidence="1" key="1">
    <citation type="submission" date="2022-08" db="EMBL/GenBank/DDBJ databases">
        <title>Molecular epidemiological analysis of five strains of VanD-type vancomycin-resistant Enterococcus faecalis.</title>
        <authorList>
            <person name="Mimura K."/>
            <person name="Hashimoto Y."/>
            <person name="Tomita H."/>
        </authorList>
    </citation>
    <scope>NUCLEOTIDE SEQUENCE</scope>
    <source>
        <strain evidence="1">SVR2332</strain>
    </source>
</reference>
<accession>A0AC59HS23</accession>